<dbReference type="PANTHER" id="PTHR43615:SF1">
    <property type="entry name" value="PPDK_N DOMAIN-CONTAINING PROTEIN"/>
    <property type="match status" value="1"/>
</dbReference>
<evidence type="ECO:0000313" key="4">
    <source>
        <dbReference type="Proteomes" id="UP000001918"/>
    </source>
</evidence>
<dbReference type="SUPFAM" id="SSF52009">
    <property type="entry name" value="Phosphohistidine domain"/>
    <property type="match status" value="1"/>
</dbReference>
<name>D1A790_THECD</name>
<dbReference type="KEGG" id="tcu:Tcur_4777"/>
<gene>
    <name evidence="3" type="ordered locus">Tcur_4777</name>
</gene>
<dbReference type="AlphaFoldDB" id="D1A790"/>
<dbReference type="Proteomes" id="UP000001918">
    <property type="component" value="Chromosome"/>
</dbReference>
<proteinExistence type="predicted"/>
<dbReference type="HOGENOM" id="CLU_005950_0_0_11"/>
<dbReference type="InterPro" id="IPR002192">
    <property type="entry name" value="PPDK_AMP/ATP-bd"/>
</dbReference>
<dbReference type="Pfam" id="PF01326">
    <property type="entry name" value="PPDK_N"/>
    <property type="match status" value="2"/>
</dbReference>
<keyword evidence="3" id="KW-0670">Pyruvate</keyword>
<feature type="domain" description="Pyruvate phosphate dikinase AMP/ATP-binding" evidence="2">
    <location>
        <begin position="204"/>
        <end position="249"/>
    </location>
</feature>
<keyword evidence="3" id="KW-0418">Kinase</keyword>
<keyword evidence="3" id="KW-0808">Transferase</keyword>
<keyword evidence="4" id="KW-1185">Reference proteome</keyword>
<dbReference type="InterPro" id="IPR013815">
    <property type="entry name" value="ATP_grasp_subdomain_1"/>
</dbReference>
<dbReference type="InterPro" id="IPR008279">
    <property type="entry name" value="PEP-util_enz_mobile_dom"/>
</dbReference>
<dbReference type="Gene3D" id="3.30.1490.20">
    <property type="entry name" value="ATP-grasp fold, A domain"/>
    <property type="match status" value="2"/>
</dbReference>
<dbReference type="GO" id="GO:0005524">
    <property type="term" value="F:ATP binding"/>
    <property type="evidence" value="ECO:0007669"/>
    <property type="project" value="InterPro"/>
</dbReference>
<dbReference type="EMBL" id="CP001738">
    <property type="protein sequence ID" value="ACZ00296.1"/>
    <property type="molecule type" value="Genomic_DNA"/>
</dbReference>
<evidence type="ECO:0000313" key="3">
    <source>
        <dbReference type="EMBL" id="ACZ00296.1"/>
    </source>
</evidence>
<feature type="domain" description="Pyruvate phosphate dikinase AMP/ATP-binding" evidence="2">
    <location>
        <begin position="54"/>
        <end position="193"/>
    </location>
</feature>
<dbReference type="PANTHER" id="PTHR43615">
    <property type="entry name" value="PHOSPHOENOLPYRUVATE SYNTHASE-RELATED"/>
    <property type="match status" value="1"/>
</dbReference>
<organism evidence="3 4">
    <name type="scientific">Thermomonospora curvata (strain ATCC 19995 / DSM 43183 / JCM 3096 / KCTC 9072 / NBRC 15933 / NCIMB 10081 / Henssen B9)</name>
    <dbReference type="NCBI Taxonomy" id="471852"/>
    <lineage>
        <taxon>Bacteria</taxon>
        <taxon>Bacillati</taxon>
        <taxon>Actinomycetota</taxon>
        <taxon>Actinomycetes</taxon>
        <taxon>Streptosporangiales</taxon>
        <taxon>Thermomonosporaceae</taxon>
        <taxon>Thermomonospora</taxon>
    </lineage>
</organism>
<dbReference type="GO" id="GO:0016301">
    <property type="term" value="F:kinase activity"/>
    <property type="evidence" value="ECO:0007669"/>
    <property type="project" value="UniProtKB-KW"/>
</dbReference>
<dbReference type="Gene3D" id="3.50.30.10">
    <property type="entry name" value="Phosphohistidine domain"/>
    <property type="match status" value="1"/>
</dbReference>
<dbReference type="Gene3D" id="3.30.470.20">
    <property type="entry name" value="ATP-grasp fold, B domain"/>
    <property type="match status" value="2"/>
</dbReference>
<dbReference type="OrthoDB" id="9765468at2"/>
<dbReference type="Pfam" id="PF00391">
    <property type="entry name" value="PEP-utilizers"/>
    <property type="match status" value="1"/>
</dbReference>
<dbReference type="eggNOG" id="COG3848">
    <property type="taxonomic scope" value="Bacteria"/>
</dbReference>
<protein>
    <submittedName>
        <fullName evidence="3">Pyruvate phosphate dikinase PEP/pyruvate-binding protein</fullName>
    </submittedName>
</protein>
<sequence length="821" mass="88441">MNVIALTRIEPGMVELVGGKAAGLGGLIGAGERVPDGFCVTTAAHDAALRSGGEMDAALRAEIAAAYRHLGGGAVAVRSSATAEDLPELSFAGQQESFLGVHGEDEVIDAVRRCWDSLWSERATAYRRAHGIDSESVRMAVIVQRMIDPRAAGVLFTADPVTGSRSRMTVDAAPGPGDSVAAGSVVPDHYVLQEGVPAASGGGCLNALQLEELRATGRRVQRLFGAPQDIEWAIDAAGTLWLLQSRPVTGLFPPPPDTGRPPPRVYLNFSPAQGMHRPFTPMGMSVMRMAITAWWNALGAGRGIDPIDGPEGMVEVGGRLFADVTDWVRAGATRRLVLAVMRIQGPRVAQALELVLQDRRFRSRPGLPFSRRSLAVMLFRTLPSMAAGMVRTLAHPERVRAEAFEEAARLRLKARPPAGLTTAADRLRFVAQAHASFLDRAMVNAMLWPVYTGVMAADLPVALLRDVASPAEVKTVLGGMPHNVTTEMDLRLWRLAREAGEHRDLLTGTPPSELATRYRQGRLPEIGLEDFLADYGHRAAAEVDVGMPRWSEDPAPVFTAIANYLQVTDPEQAPDRHFAASARRAEETLGELVRRARPLRGRLAGFLLRRARAVGGLRELPKSVWALLLQEIRRQLLLAGLELAERGLLEHPDDIMFLYFREAQAAVAGADLKALVAERRATYERELRRRRVPNVLLWDGTDMETLLPPIAEDGALTGMPGSAGTVTASARVVFDPSQARLEPGEILVAPSTDPGWTPLFMTAGGLVTETGGPNAHGPTVAREYGIPAVIGVPDATHRIRTGQRLTVDGATGTVLLTDPPD</sequence>
<accession>D1A790</accession>
<evidence type="ECO:0000259" key="2">
    <source>
        <dbReference type="Pfam" id="PF01326"/>
    </source>
</evidence>
<dbReference type="eggNOG" id="COG0574">
    <property type="taxonomic scope" value="Bacteria"/>
</dbReference>
<dbReference type="RefSeq" id="WP_012855077.1">
    <property type="nucleotide sequence ID" value="NC_013510.1"/>
</dbReference>
<dbReference type="SUPFAM" id="SSF56059">
    <property type="entry name" value="Glutathione synthetase ATP-binding domain-like"/>
    <property type="match status" value="1"/>
</dbReference>
<reference evidence="3 4" key="1">
    <citation type="journal article" date="2011" name="Stand. Genomic Sci.">
        <title>Complete genome sequence of Thermomonospora curvata type strain (B9).</title>
        <authorList>
            <person name="Chertkov O."/>
            <person name="Sikorski J."/>
            <person name="Nolan M."/>
            <person name="Lapidus A."/>
            <person name="Lucas S."/>
            <person name="Del Rio T.G."/>
            <person name="Tice H."/>
            <person name="Cheng J.F."/>
            <person name="Goodwin L."/>
            <person name="Pitluck S."/>
            <person name="Liolios K."/>
            <person name="Ivanova N."/>
            <person name="Mavromatis K."/>
            <person name="Mikhailova N."/>
            <person name="Ovchinnikova G."/>
            <person name="Pati A."/>
            <person name="Chen A."/>
            <person name="Palaniappan K."/>
            <person name="Djao O.D."/>
            <person name="Land M."/>
            <person name="Hauser L."/>
            <person name="Chang Y.J."/>
            <person name="Jeffries C.D."/>
            <person name="Brettin T."/>
            <person name="Han C."/>
            <person name="Detter J.C."/>
            <person name="Rohde M."/>
            <person name="Goker M."/>
            <person name="Woyke T."/>
            <person name="Bristow J."/>
            <person name="Eisen J.A."/>
            <person name="Markowitz V."/>
            <person name="Hugenholtz P."/>
            <person name="Klenk H.P."/>
            <person name="Kyrpides N.C."/>
        </authorList>
    </citation>
    <scope>NUCLEOTIDE SEQUENCE [LARGE SCALE GENOMIC DNA]</scope>
    <source>
        <strain evidence="4">ATCC 19995 / DSM 43183 / JCM 3096 / KCTC 9072 / NBRC 15933 / NCIMB 10081 / Henssen B9</strain>
    </source>
</reference>
<dbReference type="STRING" id="471852.Tcur_4777"/>
<dbReference type="InterPro" id="IPR051549">
    <property type="entry name" value="PEP_Utilizing_Enz"/>
</dbReference>
<feature type="domain" description="PEP-utilising enzyme mobile" evidence="1">
    <location>
        <begin position="742"/>
        <end position="812"/>
    </location>
</feature>
<evidence type="ECO:0000259" key="1">
    <source>
        <dbReference type="Pfam" id="PF00391"/>
    </source>
</evidence>
<dbReference type="InterPro" id="IPR036637">
    <property type="entry name" value="Phosphohistidine_dom_sf"/>
</dbReference>